<dbReference type="SMART" id="SM00271">
    <property type="entry name" value="DnaJ"/>
    <property type="match status" value="1"/>
</dbReference>
<dbReference type="Proteomes" id="UP000327157">
    <property type="component" value="Chromosome 12"/>
</dbReference>
<organism evidence="3 4">
    <name type="scientific">Pyrus ussuriensis x Pyrus communis</name>
    <dbReference type="NCBI Taxonomy" id="2448454"/>
    <lineage>
        <taxon>Eukaryota</taxon>
        <taxon>Viridiplantae</taxon>
        <taxon>Streptophyta</taxon>
        <taxon>Embryophyta</taxon>
        <taxon>Tracheophyta</taxon>
        <taxon>Spermatophyta</taxon>
        <taxon>Magnoliopsida</taxon>
        <taxon>eudicotyledons</taxon>
        <taxon>Gunneridae</taxon>
        <taxon>Pentapetalae</taxon>
        <taxon>rosids</taxon>
        <taxon>fabids</taxon>
        <taxon>Rosales</taxon>
        <taxon>Rosaceae</taxon>
        <taxon>Amygdaloideae</taxon>
        <taxon>Maleae</taxon>
        <taxon>Pyrus</taxon>
    </lineage>
</organism>
<feature type="compositionally biased region" description="Low complexity" evidence="1">
    <location>
        <begin position="23"/>
        <end position="32"/>
    </location>
</feature>
<proteinExistence type="predicted"/>
<dbReference type="SMART" id="SM00028">
    <property type="entry name" value="TPR"/>
    <property type="match status" value="8"/>
</dbReference>
<dbReference type="SUPFAM" id="SSF46565">
    <property type="entry name" value="Chaperone J-domain"/>
    <property type="match status" value="1"/>
</dbReference>
<dbReference type="InterPro" id="IPR001623">
    <property type="entry name" value="DnaJ_domain"/>
</dbReference>
<reference evidence="3 4" key="1">
    <citation type="submission" date="2019-09" db="EMBL/GenBank/DDBJ databases">
        <authorList>
            <person name="Ou C."/>
        </authorList>
    </citation>
    <scope>NUCLEOTIDE SEQUENCE [LARGE SCALE GENOMIC DNA]</scope>
    <source>
        <strain evidence="3">S2</strain>
        <tissue evidence="3">Leaf</tissue>
    </source>
</reference>
<dbReference type="PROSITE" id="PS00636">
    <property type="entry name" value="DNAJ_1"/>
    <property type="match status" value="1"/>
</dbReference>
<dbReference type="PANTHER" id="PTHR45181">
    <property type="entry name" value="HEAT SHOCK PROTEIN DNAJ WITH TETRATRICOPEPTIDE REPEAT-CONTAINING PROTEIN"/>
    <property type="match status" value="1"/>
</dbReference>
<reference evidence="3 4" key="3">
    <citation type="submission" date="2019-11" db="EMBL/GenBank/DDBJ databases">
        <title>A de novo genome assembly of a pear dwarfing rootstock.</title>
        <authorList>
            <person name="Wang F."/>
            <person name="Wang J."/>
            <person name="Li S."/>
            <person name="Zhang Y."/>
            <person name="Fang M."/>
            <person name="Ma L."/>
            <person name="Zhao Y."/>
            <person name="Jiang S."/>
        </authorList>
    </citation>
    <scope>NUCLEOTIDE SEQUENCE [LARGE SCALE GENOMIC DNA]</scope>
    <source>
        <strain evidence="3">S2</strain>
        <tissue evidence="3">Leaf</tissue>
    </source>
</reference>
<evidence type="ECO:0000256" key="1">
    <source>
        <dbReference type="SAM" id="MobiDB-lite"/>
    </source>
</evidence>
<dbReference type="Pfam" id="PF00226">
    <property type="entry name" value="DnaJ"/>
    <property type="match status" value="1"/>
</dbReference>
<feature type="region of interest" description="Disordered" evidence="1">
    <location>
        <begin position="560"/>
        <end position="650"/>
    </location>
</feature>
<dbReference type="PANTHER" id="PTHR45181:SF8">
    <property type="entry name" value="HEAT SHOCK PROTEIN DNAJ WITH TETRATRICOPEPTIDE REPEAT-CONTAINING PROTEIN"/>
    <property type="match status" value="1"/>
</dbReference>
<feature type="region of interest" description="Disordered" evidence="1">
    <location>
        <begin position="1"/>
        <end position="91"/>
    </location>
</feature>
<reference evidence="4" key="2">
    <citation type="submission" date="2019-10" db="EMBL/GenBank/DDBJ databases">
        <title>A de novo genome assembly of a pear dwarfing rootstock.</title>
        <authorList>
            <person name="Wang F."/>
            <person name="Wang J."/>
            <person name="Li S."/>
            <person name="Zhang Y."/>
            <person name="Fang M."/>
            <person name="Ma L."/>
            <person name="Zhao Y."/>
            <person name="Jiang S."/>
        </authorList>
    </citation>
    <scope>NUCLEOTIDE SEQUENCE [LARGE SCALE GENOMIC DNA]</scope>
</reference>
<sequence length="1373" mass="150139">MSPAAVDVRPPVISPPPKPKPSSAPQNSAPASDMPSSSTFNLGASDGNGSKCQFGSSVPSRSTRSRPRLVKLRKQHSRSRTGSAESGPGVNPFCSVSDGTSASNGFNFSTGDCGGVGFVFGAKSGVENLDNGDGESDGIVRNVDNAERGSDGVAGTSSCDDNLDKGEGVKTLNCDEREQMDVGNGREFDKVESDSFECGAKNDDLGSLLCGEKREFYENVRGKISEDKWNAKTDTETECQKVDNMGFAFDSNSSDLGMHLNLDSNPEMQECDGNVEKPSMDNRGGMKLESEVEYNVGSAPFVFCSSLISNLNSNMEKQKPSGNLDKLASDVGRKLNVESETDLEKVEADPFEFHAEKSCILNKDQENAFFVFRSSSYTECMEPKCQVTMKLSSENLGGFKANSDSSPFCQCSGGPYVASERTNEDNHENSGQNHFLFGSDGNTEGATIGISSSKNFKSAGSAESDEAGQFTKCQVNHNTLPNIDAAAATCSFSSVGLGFQPNGCASEAASVDGVKKKDDMTFTGTTDGFGVCFEDFKRSFCDPSCLRENLFPELNKTSKCGAKGRSFRDKRSRKQRGKSKKPSMSKPWPGQDHVPKESGSQENPEPSGCYSPMDFSPYEETRVADPHSRGDSVTSADPCETVPVDPKGEGLAATASGLGYTVDQICKEPIEKNSTYHGEGGFFCDGLWKGSDSETARAGIGLTIEKQESDCRSPFFASGSEKDKCFTFLASSSVQGSSVMGKRQQRRKKNKIKVGHATFVITPSSNVEFGSSGLFTPHSSMPLCTEEVGKSEAKEQFKQVHVSSSVAIHETCEKWRIRGNEAYKNGDHSKAEEFYTQGIISIPSNERAGCSLKPLLLCYSNRAATRMCLGRIREALGDCVMATALDPNFLKAQMRAANCHLLLGEVENAKQYFNKCSESVNGVCLDRRIVINSADGLQKIQKVIEYTNRSIKLLDQRNTDAALTALELISEALSVSSCSETLLEMKAEALCLLRRYEEAIRLCEQSMVFAERNFSGCEIYQVKLWRWFFISKSHFHLGRLEAALDLLEKLEKVGSTKEMYASKKLESSVSLAVTIRELLHHKNAGNEAFRSGSYTEAVEHYTVALSSNMGSRPFSAICLCNRAAAHQALGQIPDAIADCSLAIALDGNYVKAVSRRATLHKMIRDYGEAASYLHRLVSILENQSNDMAKEPGSQGRSNGSVKELRNARRRVPLMEEAKKGISLDFYLILGIKPSDESSEIKKAYRKAALKHHPDKAGQFLARSESGDEGQLWKEISAEVHKDADRLFKMIGEAYAVLSDPTKRSQYDLEEEMRKVDIECKESSIHRKASGFQSPGCSSYRRPDFRSSPFERSSGGRNYGRESWRTYGNSYPRW</sequence>
<gene>
    <name evidence="3" type="ORF">D8674_008752</name>
</gene>
<feature type="region of interest" description="Disordered" evidence="1">
    <location>
        <begin position="1328"/>
        <end position="1373"/>
    </location>
</feature>
<dbReference type="Pfam" id="PF13181">
    <property type="entry name" value="TPR_8"/>
    <property type="match status" value="1"/>
</dbReference>
<feature type="compositionally biased region" description="Basic and acidic residues" evidence="1">
    <location>
        <begin position="619"/>
        <end position="630"/>
    </location>
</feature>
<dbReference type="OrthoDB" id="10250354at2759"/>
<evidence type="ECO:0000313" key="3">
    <source>
        <dbReference type="EMBL" id="KAB2631233.1"/>
    </source>
</evidence>
<protein>
    <recommendedName>
        <fullName evidence="2">J domain-containing protein</fullName>
    </recommendedName>
</protein>
<comment type="caution">
    <text evidence="3">The sequence shown here is derived from an EMBL/GenBank/DDBJ whole genome shotgun (WGS) entry which is preliminary data.</text>
</comment>
<keyword evidence="4" id="KW-1185">Reference proteome</keyword>
<evidence type="ECO:0000313" key="4">
    <source>
        <dbReference type="Proteomes" id="UP000327157"/>
    </source>
</evidence>
<feature type="domain" description="J" evidence="2">
    <location>
        <begin position="1224"/>
        <end position="1310"/>
    </location>
</feature>
<feature type="compositionally biased region" description="Basic residues" evidence="1">
    <location>
        <begin position="568"/>
        <end position="583"/>
    </location>
</feature>
<dbReference type="InterPro" id="IPR019734">
    <property type="entry name" value="TPR_rpt"/>
</dbReference>
<dbReference type="PROSITE" id="PS50076">
    <property type="entry name" value="DNAJ_2"/>
    <property type="match status" value="1"/>
</dbReference>
<dbReference type="PRINTS" id="PR00625">
    <property type="entry name" value="JDOMAIN"/>
</dbReference>
<dbReference type="InterPro" id="IPR011990">
    <property type="entry name" value="TPR-like_helical_dom_sf"/>
</dbReference>
<dbReference type="Gene3D" id="1.25.40.10">
    <property type="entry name" value="Tetratricopeptide repeat domain"/>
    <property type="match status" value="3"/>
</dbReference>
<dbReference type="InterPro" id="IPR018253">
    <property type="entry name" value="DnaJ_domain_CS"/>
</dbReference>
<dbReference type="SUPFAM" id="SSF48452">
    <property type="entry name" value="TPR-like"/>
    <property type="match status" value="2"/>
</dbReference>
<feature type="compositionally biased region" description="Pro residues" evidence="1">
    <location>
        <begin position="12"/>
        <end position="22"/>
    </location>
</feature>
<dbReference type="CDD" id="cd06257">
    <property type="entry name" value="DnaJ"/>
    <property type="match status" value="1"/>
</dbReference>
<accession>A0A5N5HWQ4</accession>
<dbReference type="Gene3D" id="1.10.287.110">
    <property type="entry name" value="DnaJ domain"/>
    <property type="match status" value="1"/>
</dbReference>
<feature type="compositionally biased region" description="Basic residues" evidence="1">
    <location>
        <begin position="63"/>
        <end position="79"/>
    </location>
</feature>
<feature type="compositionally biased region" description="Polar residues" evidence="1">
    <location>
        <begin position="34"/>
        <end position="55"/>
    </location>
</feature>
<evidence type="ECO:0000259" key="2">
    <source>
        <dbReference type="PROSITE" id="PS50076"/>
    </source>
</evidence>
<name>A0A5N5HWQ4_9ROSA</name>
<feature type="region of interest" description="Disordered" evidence="1">
    <location>
        <begin position="127"/>
        <end position="164"/>
    </location>
</feature>
<dbReference type="InterPro" id="IPR036869">
    <property type="entry name" value="J_dom_sf"/>
</dbReference>
<dbReference type="EMBL" id="SMOL01000143">
    <property type="protein sequence ID" value="KAB2631233.1"/>
    <property type="molecule type" value="Genomic_DNA"/>
</dbReference>